<protein>
    <recommendedName>
        <fullName evidence="4">DUF834 domain-containing protein</fullName>
    </recommendedName>
</protein>
<comment type="caution">
    <text evidence="2">The sequence shown here is derived from an EMBL/GenBank/DDBJ whole genome shotgun (WGS) entry which is preliminary data.</text>
</comment>
<feature type="compositionally biased region" description="Basic and acidic residues" evidence="1">
    <location>
        <begin position="49"/>
        <end position="61"/>
    </location>
</feature>
<name>A0A6G1ED03_9ORYZ</name>
<dbReference type="AlphaFoldDB" id="A0A6G1ED03"/>
<dbReference type="Proteomes" id="UP000479710">
    <property type="component" value="Unassembled WGS sequence"/>
</dbReference>
<keyword evidence="3" id="KW-1185">Reference proteome</keyword>
<evidence type="ECO:0000313" key="3">
    <source>
        <dbReference type="Proteomes" id="UP000479710"/>
    </source>
</evidence>
<feature type="compositionally biased region" description="Low complexity" evidence="1">
    <location>
        <begin position="13"/>
        <end position="30"/>
    </location>
</feature>
<dbReference type="EMBL" id="SPHZ02000004">
    <property type="protein sequence ID" value="KAF0922466.1"/>
    <property type="molecule type" value="Genomic_DNA"/>
</dbReference>
<evidence type="ECO:0008006" key="4">
    <source>
        <dbReference type="Google" id="ProtNLM"/>
    </source>
</evidence>
<evidence type="ECO:0000313" key="2">
    <source>
        <dbReference type="EMBL" id="KAF0922466.1"/>
    </source>
</evidence>
<gene>
    <name evidence="2" type="ORF">E2562_036861</name>
</gene>
<organism evidence="2 3">
    <name type="scientific">Oryza meyeriana var. granulata</name>
    <dbReference type="NCBI Taxonomy" id="110450"/>
    <lineage>
        <taxon>Eukaryota</taxon>
        <taxon>Viridiplantae</taxon>
        <taxon>Streptophyta</taxon>
        <taxon>Embryophyta</taxon>
        <taxon>Tracheophyta</taxon>
        <taxon>Spermatophyta</taxon>
        <taxon>Magnoliopsida</taxon>
        <taxon>Liliopsida</taxon>
        <taxon>Poales</taxon>
        <taxon>Poaceae</taxon>
        <taxon>BOP clade</taxon>
        <taxon>Oryzoideae</taxon>
        <taxon>Oryzeae</taxon>
        <taxon>Oryzinae</taxon>
        <taxon>Oryza</taxon>
        <taxon>Oryza meyeriana</taxon>
    </lineage>
</organism>
<sequence>MAVAGGKTDEDGTATATGGVGVDDNVGDYGRQCTNGVKRKGGSLTMGPRRLEDQRSTAHRR</sequence>
<accession>A0A6G1ED03</accession>
<reference evidence="2 3" key="1">
    <citation type="submission" date="2019-11" db="EMBL/GenBank/DDBJ databases">
        <title>Whole genome sequence of Oryza granulata.</title>
        <authorList>
            <person name="Li W."/>
        </authorList>
    </citation>
    <scope>NUCLEOTIDE SEQUENCE [LARGE SCALE GENOMIC DNA]</scope>
    <source>
        <strain evidence="3">cv. Menghai</strain>
        <tissue evidence="2">Leaf</tissue>
    </source>
</reference>
<feature type="region of interest" description="Disordered" evidence="1">
    <location>
        <begin position="1"/>
        <end position="61"/>
    </location>
</feature>
<evidence type="ECO:0000256" key="1">
    <source>
        <dbReference type="SAM" id="MobiDB-lite"/>
    </source>
</evidence>
<proteinExistence type="predicted"/>